<protein>
    <recommendedName>
        <fullName evidence="3">N-acetyltransferase domain-containing protein</fullName>
    </recommendedName>
</protein>
<dbReference type="EMBL" id="WHWC01000010">
    <property type="protein sequence ID" value="KAG8375311.1"/>
    <property type="molecule type" value="Genomic_DNA"/>
</dbReference>
<dbReference type="PANTHER" id="PTHR46481:SF6">
    <property type="entry name" value="ZINC FINGER BED DOMAIN-CONTAINING PROTEIN RICESLEEPER 2-LIKE"/>
    <property type="match status" value="1"/>
</dbReference>
<organism evidence="1 2">
    <name type="scientific">Buddleja alternifolia</name>
    <dbReference type="NCBI Taxonomy" id="168488"/>
    <lineage>
        <taxon>Eukaryota</taxon>
        <taxon>Viridiplantae</taxon>
        <taxon>Streptophyta</taxon>
        <taxon>Embryophyta</taxon>
        <taxon>Tracheophyta</taxon>
        <taxon>Spermatophyta</taxon>
        <taxon>Magnoliopsida</taxon>
        <taxon>eudicotyledons</taxon>
        <taxon>Gunneridae</taxon>
        <taxon>Pentapetalae</taxon>
        <taxon>asterids</taxon>
        <taxon>lamiids</taxon>
        <taxon>Lamiales</taxon>
        <taxon>Scrophulariaceae</taxon>
        <taxon>Buddlejeae</taxon>
        <taxon>Buddleja</taxon>
    </lineage>
</organism>
<comment type="caution">
    <text evidence="1">The sequence shown here is derived from an EMBL/GenBank/DDBJ whole genome shotgun (WGS) entry which is preliminary data.</text>
</comment>
<dbReference type="AlphaFoldDB" id="A0AAV6WWC3"/>
<dbReference type="InterPro" id="IPR012337">
    <property type="entry name" value="RNaseH-like_sf"/>
</dbReference>
<accession>A0AAV6WWC3</accession>
<evidence type="ECO:0000313" key="2">
    <source>
        <dbReference type="Proteomes" id="UP000826271"/>
    </source>
</evidence>
<dbReference type="PANTHER" id="PTHR46481">
    <property type="entry name" value="ZINC FINGER BED DOMAIN-CONTAINING PROTEIN 4"/>
    <property type="match status" value="1"/>
</dbReference>
<reference evidence="1" key="1">
    <citation type="submission" date="2019-10" db="EMBL/GenBank/DDBJ databases">
        <authorList>
            <person name="Zhang R."/>
            <person name="Pan Y."/>
            <person name="Wang J."/>
            <person name="Ma R."/>
            <person name="Yu S."/>
        </authorList>
    </citation>
    <scope>NUCLEOTIDE SEQUENCE</scope>
    <source>
        <strain evidence="1">LA-IB0</strain>
        <tissue evidence="1">Leaf</tissue>
    </source>
</reference>
<dbReference type="SUPFAM" id="SSF53098">
    <property type="entry name" value="Ribonuclease H-like"/>
    <property type="match status" value="1"/>
</dbReference>
<evidence type="ECO:0000313" key="1">
    <source>
        <dbReference type="EMBL" id="KAG8375311.1"/>
    </source>
</evidence>
<keyword evidence="2" id="KW-1185">Reference proteome</keyword>
<name>A0AAV6WWC3_9LAMI</name>
<sequence>MCPFRDRSGVESPNDEFDQSVFRKKVAKALIKHNYPFRFVEHEGVREVFSYLNPSVEHISRNPAKGDVLKVYEAEKEKFKTILASVSSRIGLISDLWSSIVSNGFMTITAHYVDDNWVLQKKVLIFRHLPPPYDSQSIGEKLVNFLQEWGIERKIFTITLDNARDSVKYVKGSEARMMEFVEYVKQLGLKTRD</sequence>
<proteinExistence type="predicted"/>
<evidence type="ECO:0008006" key="3">
    <source>
        <dbReference type="Google" id="ProtNLM"/>
    </source>
</evidence>
<dbReference type="InterPro" id="IPR052035">
    <property type="entry name" value="ZnF_BED_domain_contain"/>
</dbReference>
<dbReference type="Proteomes" id="UP000826271">
    <property type="component" value="Unassembled WGS sequence"/>
</dbReference>
<gene>
    <name evidence="1" type="ORF">BUALT_Bualt10G0087100</name>
</gene>